<evidence type="ECO:0008006" key="6">
    <source>
        <dbReference type="Google" id="ProtNLM"/>
    </source>
</evidence>
<dbReference type="GO" id="GO:0006384">
    <property type="term" value="P:transcription initiation at RNA polymerase III promoter"/>
    <property type="evidence" value="ECO:0007669"/>
    <property type="project" value="InterPro"/>
</dbReference>
<evidence type="ECO:0000259" key="3">
    <source>
        <dbReference type="Pfam" id="PF12660"/>
    </source>
</evidence>
<feature type="compositionally biased region" description="Acidic residues" evidence="1">
    <location>
        <begin position="54"/>
        <end position="81"/>
    </location>
</feature>
<dbReference type="InterPro" id="IPR044230">
    <property type="entry name" value="GTF3C4"/>
</dbReference>
<dbReference type="STRING" id="1408157.A0A1J7J4P8"/>
<gene>
    <name evidence="4" type="ORF">CONLIGDRAFT_370961</name>
</gene>
<organism evidence="4 5">
    <name type="scientific">Coniochaeta ligniaria NRRL 30616</name>
    <dbReference type="NCBI Taxonomy" id="1408157"/>
    <lineage>
        <taxon>Eukaryota</taxon>
        <taxon>Fungi</taxon>
        <taxon>Dikarya</taxon>
        <taxon>Ascomycota</taxon>
        <taxon>Pezizomycotina</taxon>
        <taxon>Sordariomycetes</taxon>
        <taxon>Sordariomycetidae</taxon>
        <taxon>Coniochaetales</taxon>
        <taxon>Coniochaetaceae</taxon>
        <taxon>Coniochaeta</taxon>
    </lineage>
</organism>
<accession>A0A1J7J4P8</accession>
<dbReference type="Pfam" id="PF12657">
    <property type="entry name" value="TFIIIC_delta"/>
    <property type="match status" value="2"/>
</dbReference>
<dbReference type="OrthoDB" id="192611at2759"/>
<proteinExistence type="predicted"/>
<dbReference type="InterPro" id="IPR024764">
    <property type="entry name" value="TFIIIC_Znf"/>
</dbReference>
<dbReference type="GO" id="GO:0004402">
    <property type="term" value="F:histone acetyltransferase activity"/>
    <property type="evidence" value="ECO:0007669"/>
    <property type="project" value="InterPro"/>
</dbReference>
<feature type="domain" description="Transcription factor IIIC 90kDa subunit N-terminal" evidence="2">
    <location>
        <begin position="280"/>
        <end position="645"/>
    </location>
</feature>
<dbReference type="InParanoid" id="A0A1J7J4P8"/>
<feature type="compositionally biased region" description="Acidic residues" evidence="1">
    <location>
        <begin position="151"/>
        <end position="167"/>
    </location>
</feature>
<protein>
    <recommendedName>
        <fullName evidence="6">Transcription factor IIIC putative zinc-finger domain-containing protein</fullName>
    </recommendedName>
</protein>
<evidence type="ECO:0000256" key="1">
    <source>
        <dbReference type="SAM" id="MobiDB-lite"/>
    </source>
</evidence>
<dbReference type="PANTHER" id="PTHR15496:SF2">
    <property type="entry name" value="GENERAL TRANSCRIPTION FACTOR 3C POLYPEPTIDE 4"/>
    <property type="match status" value="1"/>
</dbReference>
<evidence type="ECO:0000313" key="5">
    <source>
        <dbReference type="Proteomes" id="UP000182658"/>
    </source>
</evidence>
<dbReference type="EMBL" id="KV875098">
    <property type="protein sequence ID" value="OIW28265.1"/>
    <property type="molecule type" value="Genomic_DNA"/>
</dbReference>
<sequence>MKSSRLETKIPPLREIPLNTRPLTKRAVTWSCDGELAVAADDSVHVFVPLFPDPSDDDEAIADEDIDDSNEDGTDEEDDNNVDLRPAFLRRKRRKVTRRQAQFASGHRQILVSHPRLNPKVNRELFEVAGLPFPFGDRGGGGAKRERGSDGESEVDSVVEAEDDQEDGAWVGEETLDDETTWGAGKGVISSAGSTLNHVVSIAWSPSGLGRNRRPILTVLTSAGYIGFYGDSASAAKTGGGFSSVGRDDGTLKQRDLSSWGILFGAGERLIVPGQQTDVSEKVTSIAWAREIATGQALLAYVNDDQEVAVLSIQSISTAVEDHTGASREKTLWLVQEVARFKAQGPHPESNSWDSDWSPCGTCFGLRWSPWLSSQDSKSCILSYIDKNYIGFRKITLQTPWARGTDPQIVVDTSDANGKCLHLSTDGFVEFEDAIWAKGQSKVVRGLIVTGFHVKPFEVSITGPQPSPFQQGPHSTKECGTAYLDAAVDRPSTNPIVDIIIHPPDMMRPSATPTYTLIRLSATSTNHDWFQTNATLPDFSSHMGSSEAKPQWAIDLEQKLAVLVPADAHMRHTAGEDDDSDADSVVSGKGPADSADELSDGEDDMDIEKAVQVPEVHPTRFRLHGVTSAPGGKATAVLVSAHSTQTPDRIGWWGLRSVLLFGSVERPKRRGNQDDQTMSPSLLRLTTEGRMLNWMYGAGPEVEGVTTGTENESQPANGANTGTKEMFRDAIASQRCDLCAEEMAISSGPDSHQGMSVCRKGHFWSTCAASGLAIQAPGISHTCGVCGVRTLKVEELLRRAPGLEENIKEELTADVCGNCGGKFVD</sequence>
<feature type="domain" description="Transcription factor IIIC 90kDa subunit N-terminal" evidence="2">
    <location>
        <begin position="177"/>
        <end position="230"/>
    </location>
</feature>
<name>A0A1J7J4P8_9PEZI</name>
<dbReference type="AlphaFoldDB" id="A0A1J7J4P8"/>
<dbReference type="PANTHER" id="PTHR15496">
    <property type="entry name" value="GENERAL TRANSCRIPTION FACTOR 3C POLYPEPTIDE 4 FAMILY"/>
    <property type="match status" value="1"/>
</dbReference>
<keyword evidence="5" id="KW-1185">Reference proteome</keyword>
<dbReference type="GO" id="GO:0000127">
    <property type="term" value="C:transcription factor TFIIIC complex"/>
    <property type="evidence" value="ECO:0007669"/>
    <property type="project" value="InterPro"/>
</dbReference>
<evidence type="ECO:0000259" key="2">
    <source>
        <dbReference type="Pfam" id="PF12657"/>
    </source>
</evidence>
<dbReference type="Proteomes" id="UP000182658">
    <property type="component" value="Unassembled WGS sequence"/>
</dbReference>
<dbReference type="InterPro" id="IPR024761">
    <property type="entry name" value="TFIIIC_delta_N"/>
</dbReference>
<reference evidence="4 5" key="1">
    <citation type="submission" date="2016-10" db="EMBL/GenBank/DDBJ databases">
        <title>Draft genome sequence of Coniochaeta ligniaria NRRL30616, a lignocellulolytic fungus for bioabatement of inhibitors in plant biomass hydrolysates.</title>
        <authorList>
            <consortium name="DOE Joint Genome Institute"/>
            <person name="Jimenez D.J."/>
            <person name="Hector R.E."/>
            <person name="Riley R."/>
            <person name="Sun H."/>
            <person name="Grigoriev I.V."/>
            <person name="Van Elsas J.D."/>
            <person name="Nichols N.N."/>
        </authorList>
    </citation>
    <scope>NUCLEOTIDE SEQUENCE [LARGE SCALE GENOMIC DNA]</scope>
    <source>
        <strain evidence="4 5">NRRL 30616</strain>
    </source>
</reference>
<feature type="region of interest" description="Disordered" evidence="1">
    <location>
        <begin position="572"/>
        <end position="603"/>
    </location>
</feature>
<dbReference type="Pfam" id="PF12660">
    <property type="entry name" value="zf-TFIIIC"/>
    <property type="match status" value="1"/>
</dbReference>
<feature type="region of interest" description="Disordered" evidence="1">
    <location>
        <begin position="137"/>
        <end position="184"/>
    </location>
</feature>
<feature type="compositionally biased region" description="Acidic residues" evidence="1">
    <location>
        <begin position="594"/>
        <end position="603"/>
    </location>
</feature>
<evidence type="ECO:0000313" key="4">
    <source>
        <dbReference type="EMBL" id="OIW28265.1"/>
    </source>
</evidence>
<feature type="domain" description="Transcription factor IIIC putative zinc-finger" evidence="3">
    <location>
        <begin position="730"/>
        <end position="823"/>
    </location>
</feature>
<feature type="region of interest" description="Disordered" evidence="1">
    <location>
        <begin position="49"/>
        <end position="83"/>
    </location>
</feature>